<evidence type="ECO:0000313" key="2">
    <source>
        <dbReference type="Proteomes" id="UP001600888"/>
    </source>
</evidence>
<gene>
    <name evidence="1" type="ORF">FJTKL_13516</name>
</gene>
<organism evidence="1 2">
    <name type="scientific">Diaporthe vaccinii</name>
    <dbReference type="NCBI Taxonomy" id="105482"/>
    <lineage>
        <taxon>Eukaryota</taxon>
        <taxon>Fungi</taxon>
        <taxon>Dikarya</taxon>
        <taxon>Ascomycota</taxon>
        <taxon>Pezizomycotina</taxon>
        <taxon>Sordariomycetes</taxon>
        <taxon>Sordariomycetidae</taxon>
        <taxon>Diaporthales</taxon>
        <taxon>Diaporthaceae</taxon>
        <taxon>Diaporthe</taxon>
        <taxon>Diaporthe eres species complex</taxon>
    </lineage>
</organism>
<protein>
    <recommendedName>
        <fullName evidence="3">Methyltransferase</fullName>
    </recommendedName>
</protein>
<dbReference type="SUPFAM" id="SSF53335">
    <property type="entry name" value="S-adenosyl-L-methionine-dependent methyltransferases"/>
    <property type="match status" value="1"/>
</dbReference>
<reference evidence="1 2" key="1">
    <citation type="submission" date="2024-03" db="EMBL/GenBank/DDBJ databases">
        <title>A high-quality draft genome sequence of Diaporthe vaccinii, a causative agent of upright dieback and viscid rot disease in cranberry plants.</title>
        <authorList>
            <person name="Sarrasin M."/>
            <person name="Lang B.F."/>
            <person name="Burger G."/>
        </authorList>
    </citation>
    <scope>NUCLEOTIDE SEQUENCE [LARGE SCALE GENOMIC DNA]</scope>
    <source>
        <strain evidence="1 2">IS7</strain>
    </source>
</reference>
<keyword evidence="2" id="KW-1185">Reference proteome</keyword>
<dbReference type="EMBL" id="JBAWTH010000077">
    <property type="protein sequence ID" value="KAL2279309.1"/>
    <property type="molecule type" value="Genomic_DNA"/>
</dbReference>
<comment type="caution">
    <text evidence="1">The sequence shown here is derived from an EMBL/GenBank/DDBJ whole genome shotgun (WGS) entry which is preliminary data.</text>
</comment>
<evidence type="ECO:0000313" key="1">
    <source>
        <dbReference type="EMBL" id="KAL2279309.1"/>
    </source>
</evidence>
<dbReference type="InterPro" id="IPR029063">
    <property type="entry name" value="SAM-dependent_MTases_sf"/>
</dbReference>
<dbReference type="Proteomes" id="UP001600888">
    <property type="component" value="Unassembled WGS sequence"/>
</dbReference>
<accession>A0ABR4EA95</accession>
<evidence type="ECO:0008006" key="3">
    <source>
        <dbReference type="Google" id="ProtNLM"/>
    </source>
</evidence>
<sequence length="241" mass="25755">MPEYLSPELEKEVARVTEQDAVITHFMCNKRIVAPVDLNKPGLVILDSATADGLFLREIQPLLTEPYTLLGCDFVHQHFAIVGGAQKATPRQIVGHLCQLVKPGGWIQLGEQDVRGPVSGGPALDDTLTAIRSWMVTAGAGPGATFANDMAGWLREEGFEGVQEVPVHISMGPSSKDAEWGHRSAQVLVAAATGITGACKMMNVDVVDSVLDKLPERAAEEFTKEGGTYGINIAIGRKPTA</sequence>
<name>A0ABR4EA95_9PEZI</name>
<proteinExistence type="predicted"/>